<sequence>MAEEYMLSPMSDGNSQPNKPARACDRCYQVKERCQWSTPSKSCVRCRRLDFTCTTARPIRPAGRRPRKFQHLKYTVPALTTALTPNPPTSAYDHAISPFPFLGNDWIPIENKLIHFMLDSSQVDKLDGYVLTPRFQNEERRWLVDSLRTSFPTLKDIYVACAGSLLQVLEGENETAASLRDLCIRHASAAVTKLRYLSVTNREDAIICLNLGIGLATFGYSALGANVSGICRYCLNLIRPIIETEPLSNAEMQSLLYCLVFFETMDCLATRQVPTIKVTVPFPTMVDRFIGLSYPLLPIFYDICLVSNELAGYLPSQNAEISRRLDKIETAAIEWIPPVPSNFLGEFQPMDAVRILAQARVYRLLALLLIHRLRNPFGQNDREAEHWSQDIINELEFANRLCNNRPVHCVSMPFLAAAVEVTEPAMRVKMLELVDTYIDSYGPAVRKWARFYLTGIWQDRDRGQPTWWLSSDQKSSVGFTSL</sequence>
<comment type="subcellular location">
    <subcellularLocation>
        <location evidence="1">Nucleus</location>
    </subcellularLocation>
</comment>
<dbReference type="RefSeq" id="XP_035345148.1">
    <property type="nucleotide sequence ID" value="XM_035489255.1"/>
</dbReference>
<dbReference type="OrthoDB" id="4137815at2759"/>
<evidence type="ECO:0000256" key="3">
    <source>
        <dbReference type="ARBA" id="ARBA00023125"/>
    </source>
</evidence>
<evidence type="ECO:0000256" key="2">
    <source>
        <dbReference type="ARBA" id="ARBA00023015"/>
    </source>
</evidence>
<evidence type="ECO:0000259" key="6">
    <source>
        <dbReference type="PROSITE" id="PS50048"/>
    </source>
</evidence>
<dbReference type="SUPFAM" id="SSF57701">
    <property type="entry name" value="Zn2/Cys6 DNA-binding domain"/>
    <property type="match status" value="1"/>
</dbReference>
<dbReference type="InterPro" id="IPR001138">
    <property type="entry name" value="Zn2Cys6_DnaBD"/>
</dbReference>
<dbReference type="GO" id="GO:0005634">
    <property type="term" value="C:nucleus"/>
    <property type="evidence" value="ECO:0007669"/>
    <property type="project" value="UniProtKB-SubCell"/>
</dbReference>
<keyword evidence="3" id="KW-0238">DNA-binding</keyword>
<keyword evidence="8" id="KW-1185">Reference proteome</keyword>
<dbReference type="KEGG" id="trg:TRUGW13939_06098"/>
<dbReference type="Proteomes" id="UP000509510">
    <property type="component" value="Chromosome III"/>
</dbReference>
<dbReference type="PANTHER" id="PTHR37534:SF46">
    <property type="entry name" value="ZN(II)2CYS6 TRANSCRIPTION FACTOR (EUROFUNG)"/>
    <property type="match status" value="1"/>
</dbReference>
<dbReference type="Pfam" id="PF11951">
    <property type="entry name" value="Fungal_trans_2"/>
    <property type="match status" value="1"/>
</dbReference>
<dbReference type="Gene3D" id="4.10.240.10">
    <property type="entry name" value="Zn(2)-C6 fungal-type DNA-binding domain"/>
    <property type="match status" value="1"/>
</dbReference>
<dbReference type="GO" id="GO:0008270">
    <property type="term" value="F:zinc ion binding"/>
    <property type="evidence" value="ECO:0007669"/>
    <property type="project" value="InterPro"/>
</dbReference>
<dbReference type="PROSITE" id="PS50048">
    <property type="entry name" value="ZN2_CY6_FUNGAL_2"/>
    <property type="match status" value="1"/>
</dbReference>
<dbReference type="InterPro" id="IPR021858">
    <property type="entry name" value="Fun_TF"/>
</dbReference>
<evidence type="ECO:0000313" key="8">
    <source>
        <dbReference type="Proteomes" id="UP000509510"/>
    </source>
</evidence>
<keyword evidence="2" id="KW-0805">Transcription regulation</keyword>
<dbReference type="EMBL" id="CP055900">
    <property type="protein sequence ID" value="QKX58970.1"/>
    <property type="molecule type" value="Genomic_DNA"/>
</dbReference>
<keyword evidence="5" id="KW-0539">Nucleus</keyword>
<keyword evidence="4" id="KW-0804">Transcription</keyword>
<dbReference type="GeneID" id="55993594"/>
<feature type="domain" description="Zn(2)-C6 fungal-type" evidence="6">
    <location>
        <begin position="23"/>
        <end position="55"/>
    </location>
</feature>
<reference evidence="8" key="1">
    <citation type="submission" date="2020-06" db="EMBL/GenBank/DDBJ databases">
        <title>A chromosome-scale genome assembly of Talaromyces rugulosus W13939.</title>
        <authorList>
            <person name="Wang B."/>
            <person name="Guo L."/>
            <person name="Ye K."/>
            <person name="Wang L."/>
        </authorList>
    </citation>
    <scope>NUCLEOTIDE SEQUENCE [LARGE SCALE GENOMIC DNA]</scope>
    <source>
        <strain evidence="8">W13939</strain>
    </source>
</reference>
<dbReference type="PANTHER" id="PTHR37534">
    <property type="entry name" value="TRANSCRIPTIONAL ACTIVATOR PROTEIN UGA3"/>
    <property type="match status" value="1"/>
</dbReference>
<evidence type="ECO:0000313" key="7">
    <source>
        <dbReference type="EMBL" id="QKX58970.1"/>
    </source>
</evidence>
<name>A0A7H8QXX3_TALRU</name>
<evidence type="ECO:0000256" key="5">
    <source>
        <dbReference type="ARBA" id="ARBA00023242"/>
    </source>
</evidence>
<evidence type="ECO:0000256" key="4">
    <source>
        <dbReference type="ARBA" id="ARBA00023163"/>
    </source>
</evidence>
<dbReference type="GO" id="GO:0003677">
    <property type="term" value="F:DNA binding"/>
    <property type="evidence" value="ECO:0007669"/>
    <property type="project" value="UniProtKB-KW"/>
</dbReference>
<dbReference type="GO" id="GO:0000981">
    <property type="term" value="F:DNA-binding transcription factor activity, RNA polymerase II-specific"/>
    <property type="evidence" value="ECO:0007669"/>
    <property type="project" value="InterPro"/>
</dbReference>
<dbReference type="AlphaFoldDB" id="A0A7H8QXX3"/>
<dbReference type="CDD" id="cd00067">
    <property type="entry name" value="GAL4"/>
    <property type="match status" value="1"/>
</dbReference>
<dbReference type="InterPro" id="IPR036864">
    <property type="entry name" value="Zn2-C6_fun-type_DNA-bd_sf"/>
</dbReference>
<evidence type="ECO:0000256" key="1">
    <source>
        <dbReference type="ARBA" id="ARBA00004123"/>
    </source>
</evidence>
<organism evidence="7 8">
    <name type="scientific">Talaromyces rugulosus</name>
    <name type="common">Penicillium rugulosum</name>
    <dbReference type="NCBI Taxonomy" id="121627"/>
    <lineage>
        <taxon>Eukaryota</taxon>
        <taxon>Fungi</taxon>
        <taxon>Dikarya</taxon>
        <taxon>Ascomycota</taxon>
        <taxon>Pezizomycotina</taxon>
        <taxon>Eurotiomycetes</taxon>
        <taxon>Eurotiomycetidae</taxon>
        <taxon>Eurotiales</taxon>
        <taxon>Trichocomaceae</taxon>
        <taxon>Talaromyces</taxon>
        <taxon>Talaromyces sect. Islandici</taxon>
    </lineage>
</organism>
<accession>A0A7H8QXX3</accession>
<gene>
    <name evidence="7" type="ORF">TRUGW13939_06098</name>
</gene>
<proteinExistence type="predicted"/>
<protein>
    <recommendedName>
        <fullName evidence="6">Zn(2)-C6 fungal-type domain-containing protein</fullName>
    </recommendedName>
</protein>